<dbReference type="Proteomes" id="UP000424527">
    <property type="component" value="Unassembled WGS sequence"/>
</dbReference>
<dbReference type="AlphaFoldDB" id="A0A6G0HET2"/>
<organism evidence="2 3">
    <name type="scientific">Larimichthys crocea</name>
    <name type="common">Large yellow croaker</name>
    <name type="synonym">Pseudosciaena crocea</name>
    <dbReference type="NCBI Taxonomy" id="215358"/>
    <lineage>
        <taxon>Eukaryota</taxon>
        <taxon>Metazoa</taxon>
        <taxon>Chordata</taxon>
        <taxon>Craniata</taxon>
        <taxon>Vertebrata</taxon>
        <taxon>Euteleostomi</taxon>
        <taxon>Actinopterygii</taxon>
        <taxon>Neopterygii</taxon>
        <taxon>Teleostei</taxon>
        <taxon>Neoteleostei</taxon>
        <taxon>Acanthomorphata</taxon>
        <taxon>Eupercaria</taxon>
        <taxon>Sciaenidae</taxon>
        <taxon>Larimichthys</taxon>
    </lineage>
</organism>
<gene>
    <name evidence="2" type="ORF">D5F01_LYC24303</name>
</gene>
<comment type="caution">
    <text evidence="2">The sequence shown here is derived from an EMBL/GenBank/DDBJ whole genome shotgun (WGS) entry which is preliminary data.</text>
</comment>
<keyword evidence="3" id="KW-1185">Reference proteome</keyword>
<reference evidence="2 3" key="1">
    <citation type="submission" date="2019-07" db="EMBL/GenBank/DDBJ databases">
        <title>Chromosome genome assembly for large yellow croaker.</title>
        <authorList>
            <person name="Xiao S."/>
        </authorList>
    </citation>
    <scope>NUCLEOTIDE SEQUENCE [LARGE SCALE GENOMIC DNA]</scope>
    <source>
        <strain evidence="2">JMULYC20181020</strain>
        <tissue evidence="2">Muscle</tissue>
    </source>
</reference>
<proteinExistence type="predicted"/>
<evidence type="ECO:0000313" key="3">
    <source>
        <dbReference type="Proteomes" id="UP000424527"/>
    </source>
</evidence>
<feature type="compositionally biased region" description="Low complexity" evidence="1">
    <location>
        <begin position="229"/>
        <end position="245"/>
    </location>
</feature>
<feature type="region of interest" description="Disordered" evidence="1">
    <location>
        <begin position="222"/>
        <end position="304"/>
    </location>
</feature>
<feature type="compositionally biased region" description="Basic and acidic residues" evidence="1">
    <location>
        <begin position="285"/>
        <end position="304"/>
    </location>
</feature>
<dbReference type="EMBL" id="REGW02000266">
    <property type="protein sequence ID" value="KAE8277689.1"/>
    <property type="molecule type" value="Genomic_DNA"/>
</dbReference>
<protein>
    <submittedName>
        <fullName evidence="2">Uncharacterized protein</fullName>
    </submittedName>
</protein>
<name>A0A6G0HET2_LARCR</name>
<sequence length="304" mass="33362">MGVVVYAAESVWTDWQHIVNQREHRASSCHQINLSRRPTLRNMQAEGGLETAWKTAWKKRLGGSNILLKVNGSQASALIKSSKPPPAETGPDSETGRFHHSPAAQRLLGSSEVAEPPSGRRASFSSQSASFRSQSASFSSQSLLQLAERLLQVAERLLQVAEPPSGRRASFSSQSASFRSQSLLQVAEPPSARRASFRSQSLLQLAERLLQLAERLLQLAEPPSPRRASFSSQSTSFSSQSLLQLAEPPSPRRAAELNSEQRSGARRRSAVFSSCSETEPGNFCTERRRTSSSIDAEKQKEHLI</sequence>
<evidence type="ECO:0000313" key="2">
    <source>
        <dbReference type="EMBL" id="KAE8277689.1"/>
    </source>
</evidence>
<evidence type="ECO:0000256" key="1">
    <source>
        <dbReference type="SAM" id="MobiDB-lite"/>
    </source>
</evidence>
<accession>A0A6G0HET2</accession>
<feature type="region of interest" description="Disordered" evidence="1">
    <location>
        <begin position="77"/>
        <end position="126"/>
    </location>
</feature>